<comment type="caution">
    <text evidence="2">The sequence shown here is derived from an EMBL/GenBank/DDBJ whole genome shotgun (WGS) entry which is preliminary data.</text>
</comment>
<name>A0ABQ2K8J8_9NOCA</name>
<evidence type="ECO:0000313" key="2">
    <source>
        <dbReference type="EMBL" id="GGN67669.1"/>
    </source>
</evidence>
<accession>A0ABQ2K8J8</accession>
<evidence type="ECO:0000313" key="3">
    <source>
        <dbReference type="Proteomes" id="UP000658127"/>
    </source>
</evidence>
<sequence length="86" mass="9142">MPHRIPAATSASRPPQAGADTERETDIREFAPATEGVGVAEARCEQLPSRHGPSTPERLAYLPGDGRYGRSAHLAQEAGGGVERKH</sequence>
<proteinExistence type="predicted"/>
<gene>
    <name evidence="2" type="ORF">GCM10011610_04140</name>
</gene>
<reference evidence="3" key="1">
    <citation type="journal article" date="2019" name="Int. J. Syst. Evol. Microbiol.">
        <title>The Global Catalogue of Microorganisms (GCM) 10K type strain sequencing project: providing services to taxonomists for standard genome sequencing and annotation.</title>
        <authorList>
            <consortium name="The Broad Institute Genomics Platform"/>
            <consortium name="The Broad Institute Genome Sequencing Center for Infectious Disease"/>
            <person name="Wu L."/>
            <person name="Ma J."/>
        </authorList>
    </citation>
    <scope>NUCLEOTIDE SEQUENCE [LARGE SCALE GENOMIC DNA]</scope>
    <source>
        <strain evidence="3">CGMCC 4.7329</strain>
    </source>
</reference>
<organism evidence="2 3">
    <name type="scientific">Nocardia rhizosphaerihabitans</name>
    <dbReference type="NCBI Taxonomy" id="1691570"/>
    <lineage>
        <taxon>Bacteria</taxon>
        <taxon>Bacillati</taxon>
        <taxon>Actinomycetota</taxon>
        <taxon>Actinomycetes</taxon>
        <taxon>Mycobacteriales</taxon>
        <taxon>Nocardiaceae</taxon>
        <taxon>Nocardia</taxon>
    </lineage>
</organism>
<feature type="region of interest" description="Disordered" evidence="1">
    <location>
        <begin position="1"/>
        <end position="23"/>
    </location>
</feature>
<protein>
    <submittedName>
        <fullName evidence="2">Uncharacterized protein</fullName>
    </submittedName>
</protein>
<keyword evidence="3" id="KW-1185">Reference proteome</keyword>
<feature type="region of interest" description="Disordered" evidence="1">
    <location>
        <begin position="47"/>
        <end position="86"/>
    </location>
</feature>
<dbReference type="Proteomes" id="UP000658127">
    <property type="component" value="Unassembled WGS sequence"/>
</dbReference>
<dbReference type="EMBL" id="BMNE01000001">
    <property type="protein sequence ID" value="GGN67669.1"/>
    <property type="molecule type" value="Genomic_DNA"/>
</dbReference>
<evidence type="ECO:0000256" key="1">
    <source>
        <dbReference type="SAM" id="MobiDB-lite"/>
    </source>
</evidence>